<dbReference type="PANTHER" id="PTHR43190">
    <property type="entry name" value="N-ACETYL-D-GLUCOSAMINE KINASE"/>
    <property type="match status" value="1"/>
</dbReference>
<reference evidence="2 3" key="1">
    <citation type="submission" date="2024-09" db="EMBL/GenBank/DDBJ databases">
        <authorList>
            <person name="Sun Q."/>
            <person name="Mori K."/>
        </authorList>
    </citation>
    <scope>NUCLEOTIDE SEQUENCE [LARGE SCALE GENOMIC DNA]</scope>
    <source>
        <strain evidence="2 3">JCM 14321</strain>
    </source>
</reference>
<keyword evidence="2" id="KW-0418">Kinase</keyword>
<dbReference type="InterPro" id="IPR052519">
    <property type="entry name" value="Euk-type_GlcNAc_Kinase"/>
</dbReference>
<dbReference type="GO" id="GO:0016301">
    <property type="term" value="F:kinase activity"/>
    <property type="evidence" value="ECO:0007669"/>
    <property type="project" value="UniProtKB-KW"/>
</dbReference>
<evidence type="ECO:0000313" key="3">
    <source>
        <dbReference type="Proteomes" id="UP001589667"/>
    </source>
</evidence>
<dbReference type="InterPro" id="IPR043129">
    <property type="entry name" value="ATPase_NBD"/>
</dbReference>
<dbReference type="Pfam" id="PF01869">
    <property type="entry name" value="BcrAD_BadFG"/>
    <property type="match status" value="1"/>
</dbReference>
<proteinExistence type="predicted"/>
<dbReference type="InterPro" id="IPR002731">
    <property type="entry name" value="ATPase_BadF"/>
</dbReference>
<evidence type="ECO:0000259" key="1">
    <source>
        <dbReference type="Pfam" id="PF01869"/>
    </source>
</evidence>
<gene>
    <name evidence="2" type="ORF">ACFFQV_11960</name>
</gene>
<accession>A0ABV5SRN5</accession>
<dbReference type="Proteomes" id="UP001589667">
    <property type="component" value="Unassembled WGS sequence"/>
</dbReference>
<dbReference type="PANTHER" id="PTHR43190:SF3">
    <property type="entry name" value="N-ACETYL-D-GLUCOSAMINE KINASE"/>
    <property type="match status" value="1"/>
</dbReference>
<protein>
    <submittedName>
        <fullName evidence="2">N-acetylglucosamine kinase</fullName>
    </submittedName>
</protein>
<dbReference type="RefSeq" id="WP_246191971.1">
    <property type="nucleotide sequence ID" value="NZ_BAAANI010000002.1"/>
</dbReference>
<dbReference type="Gene3D" id="3.30.420.40">
    <property type="match status" value="2"/>
</dbReference>
<comment type="caution">
    <text evidence="2">The sequence shown here is derived from an EMBL/GenBank/DDBJ whole genome shotgun (WGS) entry which is preliminary data.</text>
</comment>
<name>A0ABV5SRN5_9MICO</name>
<organism evidence="2 3">
    <name type="scientific">Agromyces lapidis</name>
    <dbReference type="NCBI Taxonomy" id="279574"/>
    <lineage>
        <taxon>Bacteria</taxon>
        <taxon>Bacillati</taxon>
        <taxon>Actinomycetota</taxon>
        <taxon>Actinomycetes</taxon>
        <taxon>Micrococcales</taxon>
        <taxon>Microbacteriaceae</taxon>
        <taxon>Agromyces</taxon>
    </lineage>
</organism>
<keyword evidence="2" id="KW-0808">Transferase</keyword>
<keyword evidence="3" id="KW-1185">Reference proteome</keyword>
<dbReference type="EMBL" id="JBHMBL010000002">
    <property type="protein sequence ID" value="MFB9643004.1"/>
    <property type="molecule type" value="Genomic_DNA"/>
</dbReference>
<feature type="domain" description="ATPase BadF/BadG/BcrA/BcrD type" evidence="1">
    <location>
        <begin position="21"/>
        <end position="310"/>
    </location>
</feature>
<evidence type="ECO:0000313" key="2">
    <source>
        <dbReference type="EMBL" id="MFB9643004.1"/>
    </source>
</evidence>
<sequence>MTGGTVGAGEDAPASGVVVAVDGGGSKTDAVALTLDGELVAHRRGPGSSPHFEGLGASVALVDGLVQHVAGEHPVAHAGLYLSGLDLPLEIEQYAGAIAGLGWAARAVVENDLYALLRAGTDAPDAVAVVCGTGVNAIGVRADGAVVRFPALGPLSGDWGGGSGLGEAVLWHAARAVDGRGPDTVLVEEIERRLGVASVPQLIEELHFGRRDSSELTALAPAVFGAARAGDGVAIALVDRQAEEIAAFARASLTRLGLLDRAVPVVLGGGIAQSGDERLLDGIRVRLAEAAPRARLSVVLSAPIVGAALLSLAAAGAGTAALERARAAVAAAAAEAAVLVP</sequence>
<dbReference type="SUPFAM" id="SSF53067">
    <property type="entry name" value="Actin-like ATPase domain"/>
    <property type="match status" value="2"/>
</dbReference>